<reference evidence="1" key="1">
    <citation type="journal article" date="2014" name="Front. Microbiol.">
        <title>High frequency of phylogenetically diverse reductive dehalogenase-homologous genes in deep subseafloor sedimentary metagenomes.</title>
        <authorList>
            <person name="Kawai M."/>
            <person name="Futagami T."/>
            <person name="Toyoda A."/>
            <person name="Takaki Y."/>
            <person name="Nishi S."/>
            <person name="Hori S."/>
            <person name="Arai W."/>
            <person name="Tsubouchi T."/>
            <person name="Morono Y."/>
            <person name="Uchiyama I."/>
            <person name="Ito T."/>
            <person name="Fujiyama A."/>
            <person name="Inagaki F."/>
            <person name="Takami H."/>
        </authorList>
    </citation>
    <scope>NUCLEOTIDE SEQUENCE</scope>
    <source>
        <strain evidence="1">Expedition CK06-06</strain>
    </source>
</reference>
<comment type="caution">
    <text evidence="1">The sequence shown here is derived from an EMBL/GenBank/DDBJ whole genome shotgun (WGS) entry which is preliminary data.</text>
</comment>
<organism evidence="1">
    <name type="scientific">marine sediment metagenome</name>
    <dbReference type="NCBI Taxonomy" id="412755"/>
    <lineage>
        <taxon>unclassified sequences</taxon>
        <taxon>metagenomes</taxon>
        <taxon>ecological metagenomes</taxon>
    </lineage>
</organism>
<feature type="non-terminal residue" evidence="1">
    <location>
        <position position="1"/>
    </location>
</feature>
<sequence>PEEDLEKLKYFFGPIGNREIRKLKEEAAVSKKIAEKHGLMQVAGEIGRNLFFLSIFSVF</sequence>
<gene>
    <name evidence="1" type="ORF">S01H4_30603</name>
</gene>
<dbReference type="AlphaFoldDB" id="X1BSQ7"/>
<name>X1BSQ7_9ZZZZ</name>
<accession>X1BSQ7</accession>
<proteinExistence type="predicted"/>
<protein>
    <submittedName>
        <fullName evidence="1">Uncharacterized protein</fullName>
    </submittedName>
</protein>
<dbReference type="EMBL" id="BART01015812">
    <property type="protein sequence ID" value="GAG75181.1"/>
    <property type="molecule type" value="Genomic_DNA"/>
</dbReference>
<evidence type="ECO:0000313" key="1">
    <source>
        <dbReference type="EMBL" id="GAG75181.1"/>
    </source>
</evidence>